<sequence>MQIDNVRFMAGDQRVGQPEIASFRAIAITVGALRSAAAQRTIGGKRQYRQIGVLKRCGPADPLKIGFRRNKCHQNAARAQLKPMERVTLAMHDNPGAIRWLAATPKTGNRQASLIVLMIDILLFSLLYE</sequence>
<keyword evidence="2" id="KW-1185">Reference proteome</keyword>
<accession>A0A4C1SNA6</accession>
<organism evidence="1 2">
    <name type="scientific">Eumeta variegata</name>
    <name type="common">Bagworm moth</name>
    <name type="synonym">Eumeta japonica</name>
    <dbReference type="NCBI Taxonomy" id="151549"/>
    <lineage>
        <taxon>Eukaryota</taxon>
        <taxon>Metazoa</taxon>
        <taxon>Ecdysozoa</taxon>
        <taxon>Arthropoda</taxon>
        <taxon>Hexapoda</taxon>
        <taxon>Insecta</taxon>
        <taxon>Pterygota</taxon>
        <taxon>Neoptera</taxon>
        <taxon>Endopterygota</taxon>
        <taxon>Lepidoptera</taxon>
        <taxon>Glossata</taxon>
        <taxon>Ditrysia</taxon>
        <taxon>Tineoidea</taxon>
        <taxon>Psychidae</taxon>
        <taxon>Oiketicinae</taxon>
        <taxon>Eumeta</taxon>
    </lineage>
</organism>
<dbReference type="EMBL" id="BGZK01003670">
    <property type="protein sequence ID" value="GBP03582.1"/>
    <property type="molecule type" value="Genomic_DNA"/>
</dbReference>
<comment type="caution">
    <text evidence="1">The sequence shown here is derived from an EMBL/GenBank/DDBJ whole genome shotgun (WGS) entry which is preliminary data.</text>
</comment>
<dbReference type="Proteomes" id="UP000299102">
    <property type="component" value="Unassembled WGS sequence"/>
</dbReference>
<name>A0A4C1SNA6_EUMVA</name>
<gene>
    <name evidence="1" type="ORF">EVAR_101259_1</name>
</gene>
<protein>
    <submittedName>
        <fullName evidence="1">Uncharacterized protein</fullName>
    </submittedName>
</protein>
<evidence type="ECO:0000313" key="1">
    <source>
        <dbReference type="EMBL" id="GBP03582.1"/>
    </source>
</evidence>
<dbReference type="AlphaFoldDB" id="A0A4C1SNA6"/>
<reference evidence="1 2" key="1">
    <citation type="journal article" date="2019" name="Commun. Biol.">
        <title>The bagworm genome reveals a unique fibroin gene that provides high tensile strength.</title>
        <authorList>
            <person name="Kono N."/>
            <person name="Nakamura H."/>
            <person name="Ohtoshi R."/>
            <person name="Tomita M."/>
            <person name="Numata K."/>
            <person name="Arakawa K."/>
        </authorList>
    </citation>
    <scope>NUCLEOTIDE SEQUENCE [LARGE SCALE GENOMIC DNA]</scope>
</reference>
<evidence type="ECO:0000313" key="2">
    <source>
        <dbReference type="Proteomes" id="UP000299102"/>
    </source>
</evidence>
<proteinExistence type="predicted"/>